<proteinExistence type="predicted"/>
<gene>
    <name evidence="1" type="ORF">NCTC11636_01297</name>
</gene>
<organism evidence="1 2">
    <name type="scientific">Actinomyces howellii</name>
    <dbReference type="NCBI Taxonomy" id="52771"/>
    <lineage>
        <taxon>Bacteria</taxon>
        <taxon>Bacillati</taxon>
        <taxon>Actinomycetota</taxon>
        <taxon>Actinomycetes</taxon>
        <taxon>Actinomycetales</taxon>
        <taxon>Actinomycetaceae</taxon>
        <taxon>Actinomyces</taxon>
    </lineage>
</organism>
<keyword evidence="2" id="KW-1185">Reference proteome</keyword>
<dbReference type="EMBL" id="LR134350">
    <property type="protein sequence ID" value="VEG28012.1"/>
    <property type="molecule type" value="Genomic_DNA"/>
</dbReference>
<protein>
    <submittedName>
        <fullName evidence="1">Uncharacterized protein</fullName>
    </submittedName>
</protein>
<reference evidence="1 2" key="1">
    <citation type="submission" date="2018-12" db="EMBL/GenBank/DDBJ databases">
        <authorList>
            <consortium name="Pathogen Informatics"/>
        </authorList>
    </citation>
    <scope>NUCLEOTIDE SEQUENCE [LARGE SCALE GENOMIC DNA]</scope>
    <source>
        <strain evidence="1 2">NCTC11636</strain>
    </source>
</reference>
<name>A0A448HGL1_9ACTO</name>
<dbReference type="RefSeq" id="WP_126382402.1">
    <property type="nucleotide sequence ID" value="NZ_LR134350.1"/>
</dbReference>
<dbReference type="Proteomes" id="UP000266895">
    <property type="component" value="Chromosome"/>
</dbReference>
<evidence type="ECO:0000313" key="2">
    <source>
        <dbReference type="Proteomes" id="UP000266895"/>
    </source>
</evidence>
<evidence type="ECO:0000313" key="1">
    <source>
        <dbReference type="EMBL" id="VEG28012.1"/>
    </source>
</evidence>
<sequence>MSGVLGALVAEERDRARLLKGGGQGGMLDALVDDLRTVSPHAMGEHETRVIAAALLRRGWRREGGASR</sequence>
<dbReference type="AlphaFoldDB" id="A0A448HGL1"/>
<dbReference type="KEGG" id="ahw:NCTC11636_01297"/>
<accession>A0A448HGL1</accession>